<keyword evidence="13" id="KW-1185">Reference proteome</keyword>
<accession>A0A7I8VHQ5</accession>
<evidence type="ECO:0000256" key="8">
    <source>
        <dbReference type="ARBA" id="ARBA00023242"/>
    </source>
</evidence>
<dbReference type="InterPro" id="IPR001628">
    <property type="entry name" value="Znf_hrmn_rcpt"/>
</dbReference>
<reference evidence="12 13" key="1">
    <citation type="submission" date="2020-08" db="EMBL/GenBank/DDBJ databases">
        <authorList>
            <person name="Hejnol A."/>
        </authorList>
    </citation>
    <scope>NUCLEOTIDE SEQUENCE [LARGE SCALE GENOMIC DNA]</scope>
</reference>
<keyword evidence="2 9" id="KW-0863">Zinc-finger</keyword>
<gene>
    <name evidence="12" type="ORF">DGYR_LOCUS4431</name>
</gene>
<evidence type="ECO:0000256" key="2">
    <source>
        <dbReference type="ARBA" id="ARBA00022771"/>
    </source>
</evidence>
<dbReference type="EMBL" id="CAJFCJ010000006">
    <property type="protein sequence ID" value="CAD5115721.1"/>
    <property type="molecule type" value="Genomic_DNA"/>
</dbReference>
<keyword evidence="7" id="KW-0675">Receptor</keyword>
<keyword evidence="8" id="KW-0539">Nucleus</keyword>
<evidence type="ECO:0000256" key="6">
    <source>
        <dbReference type="ARBA" id="ARBA00023163"/>
    </source>
</evidence>
<organism evidence="12 13">
    <name type="scientific">Dimorphilus gyrociliatus</name>
    <dbReference type="NCBI Taxonomy" id="2664684"/>
    <lineage>
        <taxon>Eukaryota</taxon>
        <taxon>Metazoa</taxon>
        <taxon>Spiralia</taxon>
        <taxon>Lophotrochozoa</taxon>
        <taxon>Annelida</taxon>
        <taxon>Polychaeta</taxon>
        <taxon>Polychaeta incertae sedis</taxon>
        <taxon>Dinophilidae</taxon>
        <taxon>Dimorphilus</taxon>
    </lineage>
</organism>
<dbReference type="InterPro" id="IPR013088">
    <property type="entry name" value="Znf_NHR/GATA"/>
</dbReference>
<dbReference type="SUPFAM" id="SSF57716">
    <property type="entry name" value="Glucocorticoid receptor-like (DNA-binding domain)"/>
    <property type="match status" value="1"/>
</dbReference>
<dbReference type="GO" id="GO:0030154">
    <property type="term" value="P:cell differentiation"/>
    <property type="evidence" value="ECO:0007669"/>
    <property type="project" value="TreeGrafter"/>
</dbReference>
<sequence>MESEKTKHVIKIDEFLGVDRTSLPPCCVCGSSSSGSHYGAFTCEACKVFFRRSSKKHQHYKRNGRIHVGMSVNNKKQGRYSQEKKLVNYQRATEISKKRMMYAIPSVPSFTDADEMLMRCCEVLCDIRNIDWGNDFPNLEDILKTAKEGIDSQDWKNDRKKFTIADEKVIAFSIKRSFIDIIYVTVLGFNIHTWDEEQLTLMIRDHRFFVTINCFYHKKDAAMKSRIFERYRQLHPTFEELTLIVMLSILRPNRQYPHFQSPYNKMTIGFTRYLQSAYGNDYAMRMRDIINFLSFVTMETIEAQKWKPNIFQYYRNLYSNDVVKKFLFQASFDQQHELLAPDQSSLLSLA</sequence>
<dbReference type="InterPro" id="IPR050234">
    <property type="entry name" value="Nuclear_hormone_rcpt_NR1"/>
</dbReference>
<dbReference type="PANTHER" id="PTHR24082:SF507">
    <property type="entry name" value="BILE ACID RECEPTOR-RELATED"/>
    <property type="match status" value="1"/>
</dbReference>
<dbReference type="Gene3D" id="3.30.50.10">
    <property type="entry name" value="Erythroid Transcription Factor GATA-1, subunit A"/>
    <property type="match status" value="1"/>
</dbReference>
<evidence type="ECO:0000256" key="3">
    <source>
        <dbReference type="ARBA" id="ARBA00022833"/>
    </source>
</evidence>
<evidence type="ECO:0000259" key="11">
    <source>
        <dbReference type="PROSITE" id="PS51030"/>
    </source>
</evidence>
<dbReference type="GO" id="GO:0045944">
    <property type="term" value="P:positive regulation of transcription by RNA polymerase II"/>
    <property type="evidence" value="ECO:0007669"/>
    <property type="project" value="TreeGrafter"/>
</dbReference>
<dbReference type="PRINTS" id="PR00047">
    <property type="entry name" value="STROIDFINGER"/>
</dbReference>
<dbReference type="Proteomes" id="UP000549394">
    <property type="component" value="Unassembled WGS sequence"/>
</dbReference>
<dbReference type="PROSITE" id="PS50157">
    <property type="entry name" value="ZINC_FINGER_C2H2_2"/>
    <property type="match status" value="1"/>
</dbReference>
<dbReference type="PROSITE" id="PS51030">
    <property type="entry name" value="NUCLEAR_REC_DBD_2"/>
    <property type="match status" value="1"/>
</dbReference>
<dbReference type="GO" id="GO:0004879">
    <property type="term" value="F:nuclear receptor activity"/>
    <property type="evidence" value="ECO:0007669"/>
    <property type="project" value="TreeGrafter"/>
</dbReference>
<keyword evidence="6" id="KW-0804">Transcription</keyword>
<evidence type="ECO:0000256" key="5">
    <source>
        <dbReference type="ARBA" id="ARBA00023125"/>
    </source>
</evidence>
<dbReference type="SMART" id="SM00399">
    <property type="entry name" value="ZnF_C4"/>
    <property type="match status" value="1"/>
</dbReference>
<evidence type="ECO:0000256" key="7">
    <source>
        <dbReference type="ARBA" id="ARBA00023170"/>
    </source>
</evidence>
<comment type="caution">
    <text evidence="12">The sequence shown here is derived from an EMBL/GenBank/DDBJ whole genome shotgun (WGS) entry which is preliminary data.</text>
</comment>
<protein>
    <submittedName>
        <fullName evidence="12">DgyrCDS4664</fullName>
    </submittedName>
</protein>
<dbReference type="Pfam" id="PF00105">
    <property type="entry name" value="zf-C4"/>
    <property type="match status" value="1"/>
</dbReference>
<name>A0A7I8VHQ5_9ANNE</name>
<feature type="domain" description="C2H2-type" evidence="10">
    <location>
        <begin position="41"/>
        <end position="72"/>
    </location>
</feature>
<dbReference type="OrthoDB" id="6058386at2759"/>
<dbReference type="InterPro" id="IPR013087">
    <property type="entry name" value="Znf_C2H2_type"/>
</dbReference>
<keyword evidence="5" id="KW-0238">DNA-binding</keyword>
<evidence type="ECO:0000256" key="4">
    <source>
        <dbReference type="ARBA" id="ARBA00023015"/>
    </source>
</evidence>
<dbReference type="GO" id="GO:0008270">
    <property type="term" value="F:zinc ion binding"/>
    <property type="evidence" value="ECO:0007669"/>
    <property type="project" value="UniProtKB-KW"/>
</dbReference>
<dbReference type="GO" id="GO:0000978">
    <property type="term" value="F:RNA polymerase II cis-regulatory region sequence-specific DNA binding"/>
    <property type="evidence" value="ECO:0007669"/>
    <property type="project" value="TreeGrafter"/>
</dbReference>
<keyword evidence="4" id="KW-0805">Transcription regulation</keyword>
<dbReference type="PANTHER" id="PTHR24082">
    <property type="entry name" value="NUCLEAR HORMONE RECEPTOR"/>
    <property type="match status" value="1"/>
</dbReference>
<dbReference type="PROSITE" id="PS00031">
    <property type="entry name" value="NUCLEAR_REC_DBD_1"/>
    <property type="match status" value="1"/>
</dbReference>
<proteinExistence type="predicted"/>
<evidence type="ECO:0000256" key="1">
    <source>
        <dbReference type="ARBA" id="ARBA00022723"/>
    </source>
</evidence>
<evidence type="ECO:0000259" key="10">
    <source>
        <dbReference type="PROSITE" id="PS50157"/>
    </source>
</evidence>
<evidence type="ECO:0000313" key="12">
    <source>
        <dbReference type="EMBL" id="CAD5115721.1"/>
    </source>
</evidence>
<dbReference type="GO" id="GO:0000122">
    <property type="term" value="P:negative regulation of transcription by RNA polymerase II"/>
    <property type="evidence" value="ECO:0007669"/>
    <property type="project" value="TreeGrafter"/>
</dbReference>
<evidence type="ECO:0000256" key="9">
    <source>
        <dbReference type="PROSITE-ProRule" id="PRU00042"/>
    </source>
</evidence>
<keyword evidence="3" id="KW-0862">Zinc</keyword>
<feature type="domain" description="Nuclear receptor" evidence="11">
    <location>
        <begin position="23"/>
        <end position="61"/>
    </location>
</feature>
<keyword evidence="1" id="KW-0479">Metal-binding</keyword>
<evidence type="ECO:0000313" key="13">
    <source>
        <dbReference type="Proteomes" id="UP000549394"/>
    </source>
</evidence>
<dbReference type="AlphaFoldDB" id="A0A7I8VHQ5"/>